<organism evidence="2 3">
    <name type="scientific">Methylobacterium nodulans (strain LMG 21967 / CNCM I-2342 / ORS 2060)</name>
    <dbReference type="NCBI Taxonomy" id="460265"/>
    <lineage>
        <taxon>Bacteria</taxon>
        <taxon>Pseudomonadati</taxon>
        <taxon>Pseudomonadota</taxon>
        <taxon>Alphaproteobacteria</taxon>
        <taxon>Hyphomicrobiales</taxon>
        <taxon>Methylobacteriaceae</taxon>
        <taxon>Methylobacterium</taxon>
    </lineage>
</organism>
<feature type="region of interest" description="Disordered" evidence="1">
    <location>
        <begin position="90"/>
        <end position="109"/>
    </location>
</feature>
<dbReference type="AlphaFoldDB" id="B8IQ70"/>
<accession>B8IQ70</accession>
<dbReference type="KEGG" id="mno:Mnod_3661"/>
<reference evidence="2 3" key="1">
    <citation type="submission" date="2009-01" db="EMBL/GenBank/DDBJ databases">
        <title>Complete sequence of chromosome of Methylobacterium nodulans ORS 2060.</title>
        <authorList>
            <consortium name="US DOE Joint Genome Institute"/>
            <person name="Lucas S."/>
            <person name="Copeland A."/>
            <person name="Lapidus A."/>
            <person name="Glavina del Rio T."/>
            <person name="Dalin E."/>
            <person name="Tice H."/>
            <person name="Bruce D."/>
            <person name="Goodwin L."/>
            <person name="Pitluck S."/>
            <person name="Sims D."/>
            <person name="Brettin T."/>
            <person name="Detter J.C."/>
            <person name="Han C."/>
            <person name="Larimer F."/>
            <person name="Land M."/>
            <person name="Hauser L."/>
            <person name="Kyrpides N."/>
            <person name="Ivanova N."/>
            <person name="Marx C.J."/>
            <person name="Richardson P."/>
        </authorList>
    </citation>
    <scope>NUCLEOTIDE SEQUENCE [LARGE SCALE GENOMIC DNA]</scope>
    <source>
        <strain evidence="3">LMG 21967 / CNCM I-2342 / ORS 2060</strain>
    </source>
</reference>
<dbReference type="EMBL" id="CP001349">
    <property type="protein sequence ID" value="ACL58570.1"/>
    <property type="molecule type" value="Genomic_DNA"/>
</dbReference>
<keyword evidence="3" id="KW-1185">Reference proteome</keyword>
<name>B8IQ70_METNO</name>
<gene>
    <name evidence="2" type="ordered locus">Mnod_3661</name>
</gene>
<dbReference type="Proteomes" id="UP000008207">
    <property type="component" value="Chromosome"/>
</dbReference>
<protein>
    <submittedName>
        <fullName evidence="2">Uncharacterized protein</fullName>
    </submittedName>
</protein>
<dbReference type="RefSeq" id="WP_015930226.1">
    <property type="nucleotide sequence ID" value="NC_011894.1"/>
</dbReference>
<dbReference type="HOGENOM" id="CLU_2180758_0_0_5"/>
<evidence type="ECO:0000256" key="1">
    <source>
        <dbReference type="SAM" id="MobiDB-lite"/>
    </source>
</evidence>
<evidence type="ECO:0000313" key="3">
    <source>
        <dbReference type="Proteomes" id="UP000008207"/>
    </source>
</evidence>
<sequence length="109" mass="11601">MPRLAAILILSTICSASITAVDARDGRHVPIQHDLRRLDRVDARLIRNGYIPVSRIEALEARGYSRGFVARDPSGVVGFSGPPGIIGDSVNSLSPLPPGSPANLDGQLY</sequence>
<dbReference type="eggNOG" id="ENOG503109X">
    <property type="taxonomic scope" value="Bacteria"/>
</dbReference>
<evidence type="ECO:0000313" key="2">
    <source>
        <dbReference type="EMBL" id="ACL58570.1"/>
    </source>
</evidence>
<proteinExistence type="predicted"/>